<sequence>MDSLVVALFPPGWLLPFAWFCVCHRLQLQQVHPSTGRGGGSQKPENDAISSPCPRASCWLGHGVQERSWKGQHTHGGREKNAALLRVPARALISGDEEYGQTCRVSVRDAVKLHLHLADSPEMKGQKKQLPKQYYLSRRRLYNVSRRANRCHFRPTKIWGGLHMELGGVLVSEDHDLACRTKFVMYYRAQMLRWID</sequence>
<reference evidence="2 3" key="1">
    <citation type="submission" date="2016-07" db="EMBL/GenBank/DDBJ databases">
        <title>Multiple horizontal gene transfer events from other fungi enriched the ability of initially mycotrophic Trichoderma (Ascomycota) to feed on dead plant biomass.</title>
        <authorList>
            <consortium name="DOE Joint Genome Institute"/>
            <person name="Aerts A."/>
            <person name="Atanasova L."/>
            <person name="Chenthamara K."/>
            <person name="Zhang J."/>
            <person name="Grujic M."/>
            <person name="Henrissat B."/>
            <person name="Kuo A."/>
            <person name="Salamov A."/>
            <person name="Lipzen A."/>
            <person name="Labutti K."/>
            <person name="Barry K."/>
            <person name="Miao Y."/>
            <person name="Rahimi M.J."/>
            <person name="Shen Q."/>
            <person name="Grigoriev I.V."/>
            <person name="Kubicek C.P."/>
            <person name="Druzhinina I.S."/>
        </authorList>
    </citation>
    <scope>NUCLEOTIDE SEQUENCE [LARGE SCALE GENOMIC DNA]</scope>
    <source>
        <strain evidence="2 3">ATCC 18648</strain>
    </source>
</reference>
<protein>
    <submittedName>
        <fullName evidence="2">Uncharacterized protein</fullName>
    </submittedName>
</protein>
<accession>A0A2T4CIN3</accession>
<evidence type="ECO:0000256" key="1">
    <source>
        <dbReference type="SAM" id="SignalP"/>
    </source>
</evidence>
<name>A0A2T4CIN3_TRILO</name>
<keyword evidence="1" id="KW-0732">Signal</keyword>
<keyword evidence="3" id="KW-1185">Reference proteome</keyword>
<dbReference type="AlphaFoldDB" id="A0A2T4CIN3"/>
<evidence type="ECO:0000313" key="2">
    <source>
        <dbReference type="EMBL" id="PTB81429.1"/>
    </source>
</evidence>
<gene>
    <name evidence="2" type="ORF">M440DRAFT_84110</name>
</gene>
<dbReference type="Proteomes" id="UP000240760">
    <property type="component" value="Unassembled WGS sequence"/>
</dbReference>
<organism evidence="2 3">
    <name type="scientific">Trichoderma longibrachiatum ATCC 18648</name>
    <dbReference type="NCBI Taxonomy" id="983965"/>
    <lineage>
        <taxon>Eukaryota</taxon>
        <taxon>Fungi</taxon>
        <taxon>Dikarya</taxon>
        <taxon>Ascomycota</taxon>
        <taxon>Pezizomycotina</taxon>
        <taxon>Sordariomycetes</taxon>
        <taxon>Hypocreomycetidae</taxon>
        <taxon>Hypocreales</taxon>
        <taxon>Hypocreaceae</taxon>
        <taxon>Trichoderma</taxon>
    </lineage>
</organism>
<proteinExistence type="predicted"/>
<evidence type="ECO:0000313" key="3">
    <source>
        <dbReference type="Proteomes" id="UP000240760"/>
    </source>
</evidence>
<feature type="chain" id="PRO_5015622664" evidence="1">
    <location>
        <begin position="24"/>
        <end position="196"/>
    </location>
</feature>
<feature type="signal peptide" evidence="1">
    <location>
        <begin position="1"/>
        <end position="23"/>
    </location>
</feature>
<dbReference type="EMBL" id="KZ679126">
    <property type="protein sequence ID" value="PTB81429.1"/>
    <property type="molecule type" value="Genomic_DNA"/>
</dbReference>